<protein>
    <submittedName>
        <fullName evidence="2">Glycosyltransferase</fullName>
    </submittedName>
</protein>
<dbReference type="PANTHER" id="PTHR12526:SF630">
    <property type="entry name" value="GLYCOSYLTRANSFERASE"/>
    <property type="match status" value="1"/>
</dbReference>
<dbReference type="CAZy" id="GT4">
    <property type="family name" value="Glycosyltransferase Family 4"/>
</dbReference>
<gene>
    <name evidence="2" type="ORF">RTO_16740</name>
</gene>
<dbReference type="SUPFAM" id="SSF53756">
    <property type="entry name" value="UDP-Glycosyltransferase/glycogen phosphorylase"/>
    <property type="match status" value="1"/>
</dbReference>
<dbReference type="Gene3D" id="3.40.50.2000">
    <property type="entry name" value="Glycogen Phosphorylase B"/>
    <property type="match status" value="2"/>
</dbReference>
<dbReference type="PATRIC" id="fig|657313.3.peg.1471"/>
<dbReference type="Pfam" id="PF00534">
    <property type="entry name" value="Glycos_transf_1"/>
    <property type="match status" value="1"/>
</dbReference>
<evidence type="ECO:0000313" key="2">
    <source>
        <dbReference type="EMBL" id="CBL26252.1"/>
    </source>
</evidence>
<sequence length="385" mass="43793">MNILFVVNALGSGGAEKIFMDIVSNFDYSRHSVTVAMVDHFGIYVAQLPKEVKKKYIFEHVSTPVWKRRFYGSVSVIGTYILRKISPKYFYDHYIAGDYDVEIAFLEGEATSLVAQSKNPDSVKYAWVHTDMIKNPWTDKCYKNFEQEKEVYSKYDRVIAVSKSVKEAFEKKFELPAQVVYNALDEKEIERKTLLFEGNPKSEEITRLISIGRLEKVKGFERLIEAFAELIKETPNVELYLVGDGSERSGLERLIAEKKVGDKVKLLGFKSNPYPYLKSSDIFVCSSYAEGFSTVVTEALILGIPTVTTECAGMRELLGDSEYGLIVENSTKGILDGLQKMTGDPVMLEAYQKKAKERGRAFCVADRIKEIEALIEQDCEKKRRR</sequence>
<proteinExistence type="predicted"/>
<dbReference type="CDD" id="cd03811">
    <property type="entry name" value="GT4_GT28_WabH-like"/>
    <property type="match status" value="1"/>
</dbReference>
<dbReference type="RefSeq" id="WP_015528841.1">
    <property type="nucleotide sequence ID" value="NC_021015.1"/>
</dbReference>
<reference evidence="2 3" key="1">
    <citation type="submission" date="2010-03" db="EMBL/GenBank/DDBJ databases">
        <title>The genome sequence of Ruminococcus torques L2-14.</title>
        <authorList>
            <consortium name="metaHIT consortium -- http://www.metahit.eu/"/>
            <person name="Pajon A."/>
            <person name="Turner K."/>
            <person name="Parkhill J."/>
            <person name="Duncan S."/>
            <person name="Flint H."/>
        </authorList>
    </citation>
    <scope>NUCLEOTIDE SEQUENCE [LARGE SCALE GENOMIC DNA]</scope>
    <source>
        <strain evidence="2 3">L2-14</strain>
    </source>
</reference>
<evidence type="ECO:0000313" key="3">
    <source>
        <dbReference type="Proteomes" id="UP000008956"/>
    </source>
</evidence>
<dbReference type="InterPro" id="IPR001296">
    <property type="entry name" value="Glyco_trans_1"/>
</dbReference>
<reference evidence="2 3" key="2">
    <citation type="submission" date="2010-03" db="EMBL/GenBank/DDBJ databases">
        <authorList>
            <person name="Pajon A."/>
        </authorList>
    </citation>
    <scope>NUCLEOTIDE SEQUENCE [LARGE SCALE GENOMIC DNA]</scope>
    <source>
        <strain evidence="2 3">L2-14</strain>
    </source>
</reference>
<dbReference type="HOGENOM" id="CLU_009583_0_0_9"/>
<dbReference type="KEGG" id="rto:RTO_16740"/>
<keyword evidence="2" id="KW-0808">Transferase</keyword>
<evidence type="ECO:0000259" key="1">
    <source>
        <dbReference type="Pfam" id="PF00534"/>
    </source>
</evidence>
<name>D4M4U0_9FIRM</name>
<dbReference type="PANTHER" id="PTHR12526">
    <property type="entry name" value="GLYCOSYLTRANSFERASE"/>
    <property type="match status" value="1"/>
</dbReference>
<dbReference type="Proteomes" id="UP000008956">
    <property type="component" value="Chromosome"/>
</dbReference>
<dbReference type="EMBL" id="FP929055">
    <property type="protein sequence ID" value="CBL26252.1"/>
    <property type="molecule type" value="Genomic_DNA"/>
</dbReference>
<accession>D4M4U0</accession>
<dbReference type="GO" id="GO:0016757">
    <property type="term" value="F:glycosyltransferase activity"/>
    <property type="evidence" value="ECO:0007669"/>
    <property type="project" value="InterPro"/>
</dbReference>
<feature type="domain" description="Glycosyl transferase family 1" evidence="1">
    <location>
        <begin position="196"/>
        <end position="358"/>
    </location>
</feature>
<dbReference type="AlphaFoldDB" id="D4M4U0"/>
<organism evidence="2 3">
    <name type="scientific">[Ruminococcus] torques L2-14</name>
    <dbReference type="NCBI Taxonomy" id="657313"/>
    <lineage>
        <taxon>Bacteria</taxon>
        <taxon>Bacillati</taxon>
        <taxon>Bacillota</taxon>
        <taxon>Clostridia</taxon>
        <taxon>Lachnospirales</taxon>
        <taxon>Lachnospiraceae</taxon>
        <taxon>Mediterraneibacter</taxon>
    </lineage>
</organism>